<accession>A0ACB9B1S3</accession>
<evidence type="ECO:0000313" key="2">
    <source>
        <dbReference type="Proteomes" id="UP001055879"/>
    </source>
</evidence>
<evidence type="ECO:0000313" key="1">
    <source>
        <dbReference type="EMBL" id="KAI3716120.1"/>
    </source>
</evidence>
<organism evidence="1 2">
    <name type="scientific">Arctium lappa</name>
    <name type="common">Greater burdock</name>
    <name type="synonym">Lappa major</name>
    <dbReference type="NCBI Taxonomy" id="4217"/>
    <lineage>
        <taxon>Eukaryota</taxon>
        <taxon>Viridiplantae</taxon>
        <taxon>Streptophyta</taxon>
        <taxon>Embryophyta</taxon>
        <taxon>Tracheophyta</taxon>
        <taxon>Spermatophyta</taxon>
        <taxon>Magnoliopsida</taxon>
        <taxon>eudicotyledons</taxon>
        <taxon>Gunneridae</taxon>
        <taxon>Pentapetalae</taxon>
        <taxon>asterids</taxon>
        <taxon>campanulids</taxon>
        <taxon>Asterales</taxon>
        <taxon>Asteraceae</taxon>
        <taxon>Carduoideae</taxon>
        <taxon>Cardueae</taxon>
        <taxon>Arctiinae</taxon>
        <taxon>Arctium</taxon>
    </lineage>
</organism>
<proteinExistence type="predicted"/>
<protein>
    <submittedName>
        <fullName evidence="1">Uncharacterized protein</fullName>
    </submittedName>
</protein>
<keyword evidence="2" id="KW-1185">Reference proteome</keyword>
<comment type="caution">
    <text evidence="1">The sequence shown here is derived from an EMBL/GenBank/DDBJ whole genome shotgun (WGS) entry which is preliminary data.</text>
</comment>
<sequence>MSGNGMPISTCFSSSLCHFSKIVYVNLHYDYAHQKSVFSSKRLAVHHKCIKGKCMQLLFTIIHVICAHFLFFRYLEAKTRWISGIFMKDWFE</sequence>
<dbReference type="EMBL" id="CM042053">
    <property type="protein sequence ID" value="KAI3716120.1"/>
    <property type="molecule type" value="Genomic_DNA"/>
</dbReference>
<dbReference type="Proteomes" id="UP001055879">
    <property type="component" value="Linkage Group LG07"/>
</dbReference>
<name>A0ACB9B1S3_ARCLA</name>
<reference evidence="1 2" key="2">
    <citation type="journal article" date="2022" name="Mol. Ecol. Resour.">
        <title>The genomes of chicory, endive, great burdock and yacon provide insights into Asteraceae paleo-polyploidization history and plant inulin production.</title>
        <authorList>
            <person name="Fan W."/>
            <person name="Wang S."/>
            <person name="Wang H."/>
            <person name="Wang A."/>
            <person name="Jiang F."/>
            <person name="Liu H."/>
            <person name="Zhao H."/>
            <person name="Xu D."/>
            <person name="Zhang Y."/>
        </authorList>
    </citation>
    <scope>NUCLEOTIDE SEQUENCE [LARGE SCALE GENOMIC DNA]</scope>
    <source>
        <strain evidence="2">cv. Niubang</strain>
    </source>
</reference>
<gene>
    <name evidence="1" type="ORF">L6452_23224</name>
</gene>
<reference evidence="2" key="1">
    <citation type="journal article" date="2022" name="Mol. Ecol. Resour.">
        <title>The genomes of chicory, endive, great burdock and yacon provide insights into Asteraceae palaeo-polyploidization history and plant inulin production.</title>
        <authorList>
            <person name="Fan W."/>
            <person name="Wang S."/>
            <person name="Wang H."/>
            <person name="Wang A."/>
            <person name="Jiang F."/>
            <person name="Liu H."/>
            <person name="Zhao H."/>
            <person name="Xu D."/>
            <person name="Zhang Y."/>
        </authorList>
    </citation>
    <scope>NUCLEOTIDE SEQUENCE [LARGE SCALE GENOMIC DNA]</scope>
    <source>
        <strain evidence="2">cv. Niubang</strain>
    </source>
</reference>